<organism evidence="1 2">
    <name type="scientific">Burkholderia multivorans</name>
    <dbReference type="NCBI Taxonomy" id="87883"/>
    <lineage>
        <taxon>Bacteria</taxon>
        <taxon>Pseudomonadati</taxon>
        <taxon>Pseudomonadota</taxon>
        <taxon>Betaproteobacteria</taxon>
        <taxon>Burkholderiales</taxon>
        <taxon>Burkholderiaceae</taxon>
        <taxon>Burkholderia</taxon>
        <taxon>Burkholderia cepacia complex</taxon>
    </lineage>
</organism>
<comment type="caution">
    <text evidence="1">The sequence shown here is derived from an EMBL/GenBank/DDBJ whole genome shotgun (WGS) entry which is preliminary data.</text>
</comment>
<dbReference type="InterPro" id="IPR009241">
    <property type="entry name" value="HigB-like"/>
</dbReference>
<name>A0A2S9M997_9BURK</name>
<dbReference type="AlphaFoldDB" id="A0A2S9M997"/>
<proteinExistence type="predicted"/>
<reference evidence="1 2" key="1">
    <citation type="submission" date="2018-03" db="EMBL/GenBank/DDBJ databases">
        <authorList>
            <person name="Keele B.F."/>
        </authorList>
    </citation>
    <scope>NUCLEOTIDE SEQUENCE [LARGE SCALE GENOMIC DNA]</scope>
    <source>
        <strain evidence="1 2">AU19729</strain>
    </source>
</reference>
<dbReference type="Proteomes" id="UP000238982">
    <property type="component" value="Unassembled WGS sequence"/>
</dbReference>
<evidence type="ECO:0000313" key="2">
    <source>
        <dbReference type="Proteomes" id="UP000238982"/>
    </source>
</evidence>
<sequence length="125" mass="13605">MGINSSMVPYTKPLYWLGSARRDLKAMPEAVQDTFGYALYLAQTGGKHDQAKPLRGFGSAGVLEVVESEDSGTYRAVYTVKLGGAVYVLHCFQKKSCRGIATPKPDIELVRARLRAAEAHANGEK</sequence>
<evidence type="ECO:0000313" key="1">
    <source>
        <dbReference type="EMBL" id="PRF53720.1"/>
    </source>
</evidence>
<dbReference type="EMBL" id="PVGH01000110">
    <property type="protein sequence ID" value="PRF53720.1"/>
    <property type="molecule type" value="Genomic_DNA"/>
</dbReference>
<accession>A0A2S9M997</accession>
<gene>
    <name evidence="1" type="ORF">C6Q15_29325</name>
</gene>
<dbReference type="RefSeq" id="WP_035951940.1">
    <property type="nucleotide sequence ID" value="NZ_CADFGQ010000021.1"/>
</dbReference>
<dbReference type="Pfam" id="PF05973">
    <property type="entry name" value="Gp49"/>
    <property type="match status" value="1"/>
</dbReference>
<protein>
    <submittedName>
        <fullName evidence="1">Addiction module toxin RelE</fullName>
    </submittedName>
</protein>